<evidence type="ECO:0000259" key="2">
    <source>
        <dbReference type="PROSITE" id="PS50263"/>
    </source>
</evidence>
<dbReference type="OrthoDB" id="9811121at2"/>
<accession>A0A1N7GZC6</accession>
<reference evidence="3 4" key="1">
    <citation type="submission" date="2017-01" db="EMBL/GenBank/DDBJ databases">
        <authorList>
            <person name="Mah S.A."/>
            <person name="Swanson W.J."/>
            <person name="Moy G.W."/>
            <person name="Vacquier V.D."/>
        </authorList>
    </citation>
    <scope>NUCLEOTIDE SEQUENCE [LARGE SCALE GENOMIC DNA]</scope>
    <source>
        <strain evidence="3 4">CPCC 203464</strain>
    </source>
</reference>
<gene>
    <name evidence="3" type="ORF">SAMN05445060_3329</name>
</gene>
<comment type="similarity">
    <text evidence="1">Belongs to the carbon-nitrogen hydrolase superfamily. NIT1/NIT2 family.</text>
</comment>
<sequence length="275" mass="28923">MRVAMAQVSSTADPSANLDAVRAGIADAAAHGADLVVFPEASMCRFGVRLDTVAEPLDGQWATAVRAAAVEQGIAVVVGMFTPGDIRGDRRRIRNTLLIVGADGNVEHYDKIHLYDAFGFAESDTVQPGSEPVTVTVTGETVGVATCYDVRFPELFARLADREARLIVLPASWGAGAGKLEQWRLLTTARALDVQAWVVAVDQALPDDPDASASSAPTGIGHSVLSSPHGVPIAEFGDGPELRVFDIDLEEASAAREAMAVAANRRLQPTGPVQA</sequence>
<evidence type="ECO:0000313" key="3">
    <source>
        <dbReference type="EMBL" id="SIS17939.1"/>
    </source>
</evidence>
<dbReference type="PANTHER" id="PTHR23088:SF27">
    <property type="entry name" value="DEAMINATED GLUTATHIONE AMIDASE"/>
    <property type="match status" value="1"/>
</dbReference>
<dbReference type="Gene3D" id="3.60.110.10">
    <property type="entry name" value="Carbon-nitrogen hydrolase"/>
    <property type="match status" value="1"/>
</dbReference>
<dbReference type="EMBL" id="FTNT01000010">
    <property type="protein sequence ID" value="SIS17939.1"/>
    <property type="molecule type" value="Genomic_DNA"/>
</dbReference>
<name>A0A1N7GZC6_9NOCA</name>
<evidence type="ECO:0000313" key="4">
    <source>
        <dbReference type="Proteomes" id="UP000186218"/>
    </source>
</evidence>
<evidence type="ECO:0000256" key="1">
    <source>
        <dbReference type="ARBA" id="ARBA00010613"/>
    </source>
</evidence>
<dbReference type="PROSITE" id="PS50263">
    <property type="entry name" value="CN_HYDROLASE"/>
    <property type="match status" value="1"/>
</dbReference>
<keyword evidence="3" id="KW-0378">Hydrolase</keyword>
<dbReference type="AlphaFoldDB" id="A0A1N7GZC6"/>
<dbReference type="SUPFAM" id="SSF56317">
    <property type="entry name" value="Carbon-nitrogen hydrolase"/>
    <property type="match status" value="1"/>
</dbReference>
<dbReference type="GO" id="GO:0016787">
    <property type="term" value="F:hydrolase activity"/>
    <property type="evidence" value="ECO:0007669"/>
    <property type="project" value="UniProtKB-KW"/>
</dbReference>
<dbReference type="STRING" id="1344003.SAMN05445060_3329"/>
<proteinExistence type="inferred from homology"/>
<keyword evidence="4" id="KW-1185">Reference proteome</keyword>
<dbReference type="RefSeq" id="WP_076481674.1">
    <property type="nucleotide sequence ID" value="NZ_FTNT01000010.1"/>
</dbReference>
<dbReference type="PANTHER" id="PTHR23088">
    <property type="entry name" value="NITRILASE-RELATED"/>
    <property type="match status" value="1"/>
</dbReference>
<dbReference type="Proteomes" id="UP000186218">
    <property type="component" value="Unassembled WGS sequence"/>
</dbReference>
<dbReference type="InterPro" id="IPR003010">
    <property type="entry name" value="C-N_Hydrolase"/>
</dbReference>
<feature type="domain" description="CN hydrolase" evidence="2">
    <location>
        <begin position="1"/>
        <end position="249"/>
    </location>
</feature>
<protein>
    <submittedName>
        <fullName evidence="3">Predicted amidohydrolase</fullName>
    </submittedName>
</protein>
<dbReference type="InterPro" id="IPR036526">
    <property type="entry name" value="C-N_Hydrolase_sf"/>
</dbReference>
<dbReference type="Pfam" id="PF00795">
    <property type="entry name" value="CN_hydrolase"/>
    <property type="match status" value="1"/>
</dbReference>
<organism evidence="3 4">
    <name type="scientific">Williamsia sterculiae</name>
    <dbReference type="NCBI Taxonomy" id="1344003"/>
    <lineage>
        <taxon>Bacteria</taxon>
        <taxon>Bacillati</taxon>
        <taxon>Actinomycetota</taxon>
        <taxon>Actinomycetes</taxon>
        <taxon>Mycobacteriales</taxon>
        <taxon>Nocardiaceae</taxon>
        <taxon>Williamsia</taxon>
    </lineage>
</organism>